<evidence type="ECO:0000256" key="6">
    <source>
        <dbReference type="ARBA" id="ARBA00023157"/>
    </source>
</evidence>
<dbReference type="Proteomes" id="UP000694400">
    <property type="component" value="Chromosome 8"/>
</dbReference>
<evidence type="ECO:0000256" key="1">
    <source>
        <dbReference type="ARBA" id="ARBA00004479"/>
    </source>
</evidence>
<protein>
    <submittedName>
        <fullName evidence="12">MPL proto-oncogene, thrombopoietin receptor</fullName>
    </submittedName>
</protein>
<evidence type="ECO:0000256" key="10">
    <source>
        <dbReference type="SAM" id="Phobius"/>
    </source>
</evidence>
<dbReference type="PANTHER" id="PTHR23037">
    <property type="entry name" value="CYTOKINE RECEPTOR"/>
    <property type="match status" value="1"/>
</dbReference>
<dbReference type="InterPro" id="IPR013783">
    <property type="entry name" value="Ig-like_fold"/>
</dbReference>
<feature type="region of interest" description="Disordered" evidence="9">
    <location>
        <begin position="10"/>
        <end position="37"/>
    </location>
</feature>
<evidence type="ECO:0000256" key="7">
    <source>
        <dbReference type="ARBA" id="ARBA00023170"/>
    </source>
</evidence>
<dbReference type="SMART" id="SM00060">
    <property type="entry name" value="FN3"/>
    <property type="match status" value="1"/>
</dbReference>
<evidence type="ECO:0000313" key="13">
    <source>
        <dbReference type="Proteomes" id="UP000694400"/>
    </source>
</evidence>
<feature type="region of interest" description="Disordered" evidence="9">
    <location>
        <begin position="232"/>
        <end position="264"/>
    </location>
</feature>
<evidence type="ECO:0000256" key="2">
    <source>
        <dbReference type="ARBA" id="ARBA00022692"/>
    </source>
</evidence>
<accession>A0A8B9QTN3</accession>
<dbReference type="Pfam" id="PF09067">
    <property type="entry name" value="EpoR_lig-bind"/>
    <property type="match status" value="1"/>
</dbReference>
<dbReference type="SUPFAM" id="SSF49265">
    <property type="entry name" value="Fibronectin type III"/>
    <property type="match status" value="3"/>
</dbReference>
<reference evidence="12" key="2">
    <citation type="submission" date="2025-08" db="UniProtKB">
        <authorList>
            <consortium name="Ensembl"/>
        </authorList>
    </citation>
    <scope>IDENTIFICATION</scope>
</reference>
<evidence type="ECO:0000256" key="3">
    <source>
        <dbReference type="ARBA" id="ARBA00022729"/>
    </source>
</evidence>
<name>A0A8B9QTN3_ANAPL</name>
<evidence type="ECO:0000256" key="9">
    <source>
        <dbReference type="SAM" id="MobiDB-lite"/>
    </source>
</evidence>
<dbReference type="PANTHER" id="PTHR23037:SF28">
    <property type="entry name" value="ERYTHROPOIETIN RECEPTOR"/>
    <property type="match status" value="1"/>
</dbReference>
<feature type="domain" description="Fibronectin type-III" evidence="11">
    <location>
        <begin position="187"/>
        <end position="318"/>
    </location>
</feature>
<sequence>MWHWCGQCASSSPALDGAARQDKGIAPRSRSSSRGAGKHRARHAGWWWPACPGAGCLCCSPVVLLSLRSPTVAPELVTSQDAALLEEVREDILCFSRSFEDLTCFWDEEEEASGMSHFYYWYSRDVPTACAVSTQRHEAGGTRHVCAFPSQDVRLFAQLHVLVLDAATNQTRHQRELSVDVVGLIGPPVNISARWAGATGQVHVSWQTPLPDYPNFFLYEVRYSAVSPHSMAWDPSKQHTGDPRTPLSSSTHTPTAGEAAVSPQAGQDLVLTNTWVVLQHLRPGVRYHIQVRTKPDGTSMDGVWGPWSQAVAAETPHSSGDIGLCCSTPDLQHVRCEWSWDPAGAQQLPRALLPGDSTWGWHKGRHVAALRGGQHGDAGSPLLYLPAQQCQRHRHPAERHPAPRAARAQLLPGALLAAPGRADGGPAAGGGGGGTGPAEPAVAATPGAAGGAAGLPGPLHGREQPGLEGTPSTQPRAPRQPGAGAAPSPAGLIPQVLQVPRAARGQVLDLRPGARYRAQVRARPVGPRYRGSWSAWSEPVAVDASPDAGKGRGRGPGTGGRGRGGGWGAPVPRPPLPGAGWVVPSATLLPLGIAGALLGLRCAFPALCR</sequence>
<feature type="compositionally biased region" description="Low complexity" evidence="9">
    <location>
        <begin position="474"/>
        <end position="491"/>
    </location>
</feature>
<evidence type="ECO:0000256" key="8">
    <source>
        <dbReference type="ARBA" id="ARBA00023180"/>
    </source>
</evidence>
<feature type="region of interest" description="Disordered" evidence="9">
    <location>
        <begin position="417"/>
        <end position="491"/>
    </location>
</feature>
<dbReference type="InterPro" id="IPR036116">
    <property type="entry name" value="FN3_sf"/>
</dbReference>
<evidence type="ECO:0000313" key="12">
    <source>
        <dbReference type="Ensembl" id="ENSAPLP00020002249.1"/>
    </source>
</evidence>
<dbReference type="GO" id="GO:0009897">
    <property type="term" value="C:external side of plasma membrane"/>
    <property type="evidence" value="ECO:0007669"/>
    <property type="project" value="TreeGrafter"/>
</dbReference>
<dbReference type="CDD" id="cd00063">
    <property type="entry name" value="FN3"/>
    <property type="match status" value="1"/>
</dbReference>
<dbReference type="InterPro" id="IPR015152">
    <property type="entry name" value="Growth/epo_recpt_lig-bind"/>
</dbReference>
<evidence type="ECO:0000256" key="5">
    <source>
        <dbReference type="ARBA" id="ARBA00023136"/>
    </source>
</evidence>
<feature type="compositionally biased region" description="Gly residues" evidence="9">
    <location>
        <begin position="554"/>
        <end position="568"/>
    </location>
</feature>
<dbReference type="Gene3D" id="2.60.40.10">
    <property type="entry name" value="Immunoglobulins"/>
    <property type="match status" value="3"/>
</dbReference>
<keyword evidence="4 10" id="KW-1133">Transmembrane helix</keyword>
<evidence type="ECO:0000256" key="4">
    <source>
        <dbReference type="ARBA" id="ARBA00022989"/>
    </source>
</evidence>
<reference evidence="12" key="1">
    <citation type="submission" date="2019-08" db="EMBL/GenBank/DDBJ databases">
        <title>Three high-quality genomes provides insights into domestication of ducks.</title>
        <authorList>
            <person name="Hou Z.C."/>
            <person name="Zhu F."/>
            <person name="Yin Z.T."/>
            <person name="Zhang F."/>
        </authorList>
    </citation>
    <scope>NUCLEOTIDE SEQUENCE [LARGE SCALE GENOMIC DNA]</scope>
</reference>
<keyword evidence="5 10" id="KW-0472">Membrane</keyword>
<feature type="compositionally biased region" description="Low complexity" evidence="9">
    <location>
        <begin position="437"/>
        <end position="447"/>
    </location>
</feature>
<dbReference type="InterPro" id="IPR003961">
    <property type="entry name" value="FN3_dom"/>
</dbReference>
<keyword evidence="8" id="KW-0325">Glycoprotein</keyword>
<comment type="subcellular location">
    <subcellularLocation>
        <location evidence="1">Membrane</location>
        <topology evidence="1">Single-pass type I membrane protein</topology>
    </subcellularLocation>
</comment>
<organism evidence="12 13">
    <name type="scientific">Anas platyrhynchos</name>
    <name type="common">Mallard</name>
    <name type="synonym">Anas boschas</name>
    <dbReference type="NCBI Taxonomy" id="8839"/>
    <lineage>
        <taxon>Eukaryota</taxon>
        <taxon>Metazoa</taxon>
        <taxon>Chordata</taxon>
        <taxon>Craniata</taxon>
        <taxon>Vertebrata</taxon>
        <taxon>Euteleostomi</taxon>
        <taxon>Archelosauria</taxon>
        <taxon>Archosauria</taxon>
        <taxon>Dinosauria</taxon>
        <taxon>Saurischia</taxon>
        <taxon>Theropoda</taxon>
        <taxon>Coelurosauria</taxon>
        <taxon>Aves</taxon>
        <taxon>Neognathae</taxon>
        <taxon>Galloanserae</taxon>
        <taxon>Anseriformes</taxon>
        <taxon>Anatidae</taxon>
        <taxon>Anatinae</taxon>
        <taxon>Anas</taxon>
    </lineage>
</organism>
<proteinExistence type="predicted"/>
<feature type="transmembrane region" description="Helical" evidence="10">
    <location>
        <begin position="581"/>
        <end position="604"/>
    </location>
</feature>
<dbReference type="Ensembl" id="ENSAPLT00020002423.1">
    <property type="protein sequence ID" value="ENSAPLP00020002249.1"/>
    <property type="gene ID" value="ENSAPLG00020001651.1"/>
</dbReference>
<keyword evidence="7" id="KW-0675">Receptor</keyword>
<keyword evidence="3" id="KW-0732">Signal</keyword>
<keyword evidence="2 10" id="KW-0812">Transmembrane</keyword>
<dbReference type="AlphaFoldDB" id="A0A8B9QTN3"/>
<keyword evidence="6" id="KW-1015">Disulfide bond</keyword>
<evidence type="ECO:0000259" key="11">
    <source>
        <dbReference type="PROSITE" id="PS50853"/>
    </source>
</evidence>
<dbReference type="GO" id="GO:0004896">
    <property type="term" value="F:cytokine receptor activity"/>
    <property type="evidence" value="ECO:0007669"/>
    <property type="project" value="TreeGrafter"/>
</dbReference>
<reference evidence="12" key="3">
    <citation type="submission" date="2025-09" db="UniProtKB">
        <authorList>
            <consortium name="Ensembl"/>
        </authorList>
    </citation>
    <scope>IDENTIFICATION</scope>
</reference>
<feature type="compositionally biased region" description="Gly residues" evidence="9">
    <location>
        <begin position="422"/>
        <end position="436"/>
    </location>
</feature>
<feature type="region of interest" description="Disordered" evidence="9">
    <location>
        <begin position="544"/>
        <end position="572"/>
    </location>
</feature>
<dbReference type="PROSITE" id="PS50853">
    <property type="entry name" value="FN3"/>
    <property type="match status" value="1"/>
</dbReference>